<organism evidence="1 2">
    <name type="scientific">Methanothermobacter marburgensis (strain ATCC BAA-927 / DSM 2133 / JCM 14651 / NBRC 100331 / OCM 82 / Marburg)</name>
    <name type="common">Methanobacterium thermoautotrophicum</name>
    <dbReference type="NCBI Taxonomy" id="79929"/>
    <lineage>
        <taxon>Archaea</taxon>
        <taxon>Methanobacteriati</taxon>
        <taxon>Methanobacteriota</taxon>
        <taxon>Methanomada group</taxon>
        <taxon>Methanobacteria</taxon>
        <taxon>Methanobacteriales</taxon>
        <taxon>Methanobacteriaceae</taxon>
        <taxon>Methanothermobacter</taxon>
    </lineage>
</organism>
<sequence>MHSEPSVEVKKIEKSGDKWRVVLELRIPGHRLLEILDEFERRFRDYSFRADGRNITVEASFRILEPWEDEPVEDVAESIALELLSFISGGPRGEI</sequence>
<dbReference type="KEGG" id="mmg:MTBMA_c03930"/>
<name>D9PUU7_METTM</name>
<dbReference type="HOGENOM" id="CLU_2366266_0_0_2"/>
<evidence type="ECO:0000313" key="2">
    <source>
        <dbReference type="Proteomes" id="UP000000345"/>
    </source>
</evidence>
<protein>
    <submittedName>
        <fullName evidence="1">Uncharacterized protein</fullName>
    </submittedName>
</protein>
<dbReference type="AlphaFoldDB" id="D9PUU7"/>
<proteinExistence type="predicted"/>
<reference key="1">
    <citation type="submission" date="2009-08" db="EMBL/GenBank/DDBJ databases">
        <title>The genome sequence of Methanothermobacter marburgensis.</title>
        <authorList>
            <person name="Kaster A."/>
            <person name="Seedorf H."/>
            <person name="Goenrich M."/>
            <person name="Wiezer A."/>
            <person name="Liesegang H."/>
            <person name="Thauer R."/>
            <person name="Gottschalk G."/>
        </authorList>
    </citation>
    <scope>NUCLEOTIDE SEQUENCE</scope>
    <source>
        <strain>Marburg</strain>
    </source>
</reference>
<dbReference type="STRING" id="79929.MTBMA_c03930"/>
<gene>
    <name evidence="1" type="ordered locus">MTBMA_c03930</name>
</gene>
<keyword evidence="2" id="KW-1185">Reference proteome</keyword>
<reference evidence="1 2" key="2">
    <citation type="journal article" date="2010" name="J. Bacteriol.">
        <title>Complete genome sequence of Methanothermobacter marburgensis, a methanoarchaeon model organism.</title>
        <authorList>
            <person name="Liesegang H."/>
            <person name="Kaster A.K."/>
            <person name="Wiezer A."/>
            <person name="Goenrich M."/>
            <person name="Wollherr A."/>
            <person name="Seedorf H."/>
            <person name="Gottschalk G."/>
            <person name="Thauer R.K."/>
        </authorList>
    </citation>
    <scope>NUCLEOTIDE SEQUENCE [LARGE SCALE GENOMIC DNA]</scope>
    <source>
        <strain evidence="2">ATCC BAA-927 / DSM 2133 / JCM 14651 / NBRC 100331 / OCM 82 / Marburg</strain>
    </source>
</reference>
<evidence type="ECO:0000313" key="1">
    <source>
        <dbReference type="EMBL" id="ADL57994.1"/>
    </source>
</evidence>
<dbReference type="EMBL" id="CP001710">
    <property type="protein sequence ID" value="ADL57994.1"/>
    <property type="molecule type" value="Genomic_DNA"/>
</dbReference>
<dbReference type="PaxDb" id="79929-MTBMA_c03930"/>
<dbReference type="Proteomes" id="UP000000345">
    <property type="component" value="Chromosome"/>
</dbReference>
<accession>D9PUU7</accession>